<evidence type="ECO:0000313" key="2">
    <source>
        <dbReference type="EMBL" id="UYP45448.1"/>
    </source>
</evidence>
<dbReference type="Proteomes" id="UP001208689">
    <property type="component" value="Chromosome"/>
</dbReference>
<proteinExistence type="predicted"/>
<feature type="transmembrane region" description="Helical" evidence="1">
    <location>
        <begin position="255"/>
        <end position="277"/>
    </location>
</feature>
<keyword evidence="3" id="KW-1185">Reference proteome</keyword>
<evidence type="ECO:0000256" key="1">
    <source>
        <dbReference type="SAM" id="Phobius"/>
    </source>
</evidence>
<accession>A0ABY6HPJ9</accession>
<feature type="transmembrane region" description="Helical" evidence="1">
    <location>
        <begin position="188"/>
        <end position="207"/>
    </location>
</feature>
<reference evidence="2" key="1">
    <citation type="submission" date="2022-09" db="EMBL/GenBank/DDBJ databases">
        <title>Actin cytoskeleton and complex cell architecture in an #Asgard archaeon.</title>
        <authorList>
            <person name="Ponce Toledo R.I."/>
            <person name="Schleper C."/>
            <person name="Rodrigues Oliveira T."/>
            <person name="Wollweber F."/>
            <person name="Xu J."/>
            <person name="Rittmann S."/>
            <person name="Klingl A."/>
            <person name="Pilhofer M."/>
        </authorList>
    </citation>
    <scope>NUCLEOTIDE SEQUENCE</scope>
    <source>
        <strain evidence="2">B-35</strain>
    </source>
</reference>
<sequence length="334" mass="38891">MSHEITTVKEYLKIIEEGLHEFSDKKLIVQELRDYIWDLANDIGLSSGKDHSECFKLALKDLEDPINLVTQFKQENLLSSLDYSPLIVQKKISKKKWGIFSVFTLAFVYILIRIANFAAFQPGFILRNSFIVFLIAISVIGLIYLIDDQAIKHQKQRIRRIFSKNKEDAYIHIGKRMIPIGYNQLMKTIRFILASMFLLFVIVVIILDRMTNFSCNYQYFIAENMIICFIALLIMSASMVLFNIKSLWFKGTIPIQYFSLANLIIKLVCLTGVLYYYPLNFEHLNSLTDQNIQSVLILILGCFFLNIVNLLYQILALYLQKTRNLQNQGEFKDE</sequence>
<gene>
    <name evidence="2" type="ORF">NEF87_001733</name>
</gene>
<organism evidence="2 3">
    <name type="scientific">Candidatus Lokiarchaeum ossiferum</name>
    <dbReference type="NCBI Taxonomy" id="2951803"/>
    <lineage>
        <taxon>Archaea</taxon>
        <taxon>Promethearchaeati</taxon>
        <taxon>Promethearchaeota</taxon>
        <taxon>Promethearchaeia</taxon>
        <taxon>Promethearchaeales</taxon>
        <taxon>Promethearchaeaceae</taxon>
        <taxon>Candidatus Lokiarchaeum</taxon>
    </lineage>
</organism>
<evidence type="ECO:0000313" key="3">
    <source>
        <dbReference type="Proteomes" id="UP001208689"/>
    </source>
</evidence>
<evidence type="ECO:0008006" key="4">
    <source>
        <dbReference type="Google" id="ProtNLM"/>
    </source>
</evidence>
<keyword evidence="1" id="KW-0472">Membrane</keyword>
<dbReference type="EMBL" id="CP104013">
    <property type="protein sequence ID" value="UYP45448.1"/>
    <property type="molecule type" value="Genomic_DNA"/>
</dbReference>
<feature type="transmembrane region" description="Helical" evidence="1">
    <location>
        <begin position="97"/>
        <end position="119"/>
    </location>
</feature>
<feature type="transmembrane region" description="Helical" evidence="1">
    <location>
        <begin position="297"/>
        <end position="319"/>
    </location>
</feature>
<name>A0ABY6HPJ9_9ARCH</name>
<protein>
    <recommendedName>
        <fullName evidence="4">DUF1048 domain-containing protein</fullName>
    </recommendedName>
</protein>
<feature type="transmembrane region" description="Helical" evidence="1">
    <location>
        <begin position="219"/>
        <end position="243"/>
    </location>
</feature>
<keyword evidence="1" id="KW-0812">Transmembrane</keyword>
<feature type="transmembrane region" description="Helical" evidence="1">
    <location>
        <begin position="125"/>
        <end position="146"/>
    </location>
</feature>
<keyword evidence="1" id="KW-1133">Transmembrane helix</keyword>